<feature type="compositionally biased region" description="Basic and acidic residues" evidence="1">
    <location>
        <begin position="204"/>
        <end position="227"/>
    </location>
</feature>
<feature type="compositionally biased region" description="Basic and acidic residues" evidence="1">
    <location>
        <begin position="302"/>
        <end position="311"/>
    </location>
</feature>
<proteinExistence type="predicted"/>
<feature type="compositionally biased region" description="Basic and acidic residues" evidence="1">
    <location>
        <begin position="542"/>
        <end position="557"/>
    </location>
</feature>
<feature type="compositionally biased region" description="Basic and acidic residues" evidence="1">
    <location>
        <begin position="187"/>
        <end position="196"/>
    </location>
</feature>
<feature type="compositionally biased region" description="Basic and acidic residues" evidence="1">
    <location>
        <begin position="373"/>
        <end position="388"/>
    </location>
</feature>
<feature type="region of interest" description="Disordered" evidence="1">
    <location>
        <begin position="1375"/>
        <end position="1396"/>
    </location>
</feature>
<dbReference type="OrthoDB" id="7455220at2759"/>
<organism evidence="2 3">
    <name type="scientific">Chrysodeixis includens</name>
    <name type="common">Soybean looper</name>
    <name type="synonym">Pseudoplusia includens</name>
    <dbReference type="NCBI Taxonomy" id="689277"/>
    <lineage>
        <taxon>Eukaryota</taxon>
        <taxon>Metazoa</taxon>
        <taxon>Ecdysozoa</taxon>
        <taxon>Arthropoda</taxon>
        <taxon>Hexapoda</taxon>
        <taxon>Insecta</taxon>
        <taxon>Pterygota</taxon>
        <taxon>Neoptera</taxon>
        <taxon>Endopterygota</taxon>
        <taxon>Lepidoptera</taxon>
        <taxon>Glossata</taxon>
        <taxon>Ditrysia</taxon>
        <taxon>Noctuoidea</taxon>
        <taxon>Noctuidae</taxon>
        <taxon>Plusiinae</taxon>
        <taxon>Chrysodeixis</taxon>
    </lineage>
</organism>
<dbReference type="Proteomes" id="UP001154114">
    <property type="component" value="Chromosome 1"/>
</dbReference>
<accession>A0A9P0BKF6</accession>
<name>A0A9P0BKF6_CHRIL</name>
<feature type="compositionally biased region" description="Basic and acidic residues" evidence="1">
    <location>
        <begin position="356"/>
        <end position="365"/>
    </location>
</feature>
<feature type="region of interest" description="Disordered" evidence="1">
    <location>
        <begin position="291"/>
        <end position="319"/>
    </location>
</feature>
<gene>
    <name evidence="2" type="ORF">CINC_LOCUS162</name>
</gene>
<feature type="region of interest" description="Disordered" evidence="1">
    <location>
        <begin position="355"/>
        <end position="388"/>
    </location>
</feature>
<feature type="region of interest" description="Disordered" evidence="1">
    <location>
        <begin position="524"/>
        <end position="557"/>
    </location>
</feature>
<feature type="compositionally biased region" description="Basic and acidic residues" evidence="1">
    <location>
        <begin position="35"/>
        <end position="47"/>
    </location>
</feature>
<sequence length="1488" mass="163971">MALPEGRTPSEKALIAKIKGEKEKTPSEKAVTAKAKGEKEKKDLSKISSEQLRKVRAESKRFAGIPSEKLRKAKAAGLLTPLEGKTPAQKEKLLRSLAMLGIPLPELKTASDKKLADKVRADLGVPPEPKSPSMKEKYEKAASDGILMPLEGMKPAEKEKVLKAQFDRGMALPEGRTPSEKALIAKIKGEKEKPPSEKALTAKAKGEKEKKDLSKISSEQLRKVRAESKRFAGIPSEKLRKAKAAGLLTPLEGKTPAQKEKLLRSLAMLGIPLPELKTASDKKLADKVRADLGVPPEPKSPSMKEKHEKAASDGILMPLEGMKPAEKEKVLKAQFDRGMALPEGRTPSEKALIAKIKGEKEKPPSEKAVTAKTKGEKEKKDLTKTSSEQLRKLRADSKRFAGIPSEKLRKAKAAGLLTPLEGKTPAQKEKLLRSLAMLGIPLPELKTASDKKLADKVRADLGVPPEPKSPSMKEKYEKAASDGILMPLEGMKPAEKEKVLKAQFDRGMALPEGRTPSEKALIAKIKGEKEKPPSEKAVTAKTKGEKEKKDLTKTSSEQLRKLRADSKRFAGIPSEKLRKAKAAGLLTPLEGKTPAQKEKLLRSLAMLGIPLPELKTASDKKLADKVRADLGVPPEPKSPSMKEKYEKAASDGILMPLEGMKPAEKEKVLKAQFDRGMALPEGRTPSEKALIAKIKGEKEKPPEKPPSEKMKKSKAASLLTPLEGKSPAEKEKIVRSLAEAGLPLPEGKSASEKSMIHKIKTELGIPPPAKTPSEKAVVGKAKAEGLFTPLKGKTKSQKQKILKGLAEAGLPLPVGQSISEKAMIKKIRTEAGLPPKATASEKMGKIKTKSKKIGIMPAKESKKAIEVAEEYEDIKKTTKCDRACGCDKKKIRFKHSYVKIRVTSPDISSLCSCPDECIPGVKAGAFIDNEGIKVTVGSAVGITSFSGEDTNTTLHNFNYNTFGGRTVYRNSRHIDKSIKILFDNHDKLLTKKYEDLGSEREYSDVPVKYLLKTTSSDVSDSSVIQLRYRVPHNATESEQSYSYCEGWTGESNEMFETFKRFKSSGILYPEAVLNDYKILESTSRSSFESVMIINSETSLSLTTNSRDSMDKISVMSFADSSVTSNSSHYFGYQLFEDLYSHSSNEEERSLSRIDYDTYGTVTSTSNHLLRGSAPFTSQVPNNLTRRVLEARKQRDYLVFRMSQRQLPNLYKNQGKNKCRSKTAEPIVVINHLNKNRDVKAMIDELLAKNEFSDASSIFVVVPSDNDANSSDGRHSTVCIQMSENPNKLKNKIAKNPDNPRMKLSSIAHGVKFTSKGKKYLLQELPPAVLSQNNKETMPDSKNNSEDTNDNPKKESAEEKADNVMENVLDSIKEKAKDKTTEARDDMIENKDKTKDKDDANHKLCQATIPNKTVPIVEHKCQVVGVDTTPDRPCCCQMWSNDKYLAAKVMSAQINPLLVKQGDYCLLYQNIPTHHHAHFPLSDHLTLYK</sequence>
<feature type="region of interest" description="Disordered" evidence="1">
    <location>
        <begin position="1324"/>
        <end position="1362"/>
    </location>
</feature>
<dbReference type="EMBL" id="LR824004">
    <property type="protein sequence ID" value="CAH0577775.1"/>
    <property type="molecule type" value="Genomic_DNA"/>
</dbReference>
<evidence type="ECO:0000313" key="3">
    <source>
        <dbReference type="Proteomes" id="UP001154114"/>
    </source>
</evidence>
<feature type="region of interest" description="Disordered" evidence="1">
    <location>
        <begin position="186"/>
        <end position="227"/>
    </location>
</feature>
<feature type="region of interest" description="Disordered" evidence="1">
    <location>
        <begin position="19"/>
        <end position="47"/>
    </location>
</feature>
<protein>
    <submittedName>
        <fullName evidence="2">Uncharacterized protein</fullName>
    </submittedName>
</protein>
<feature type="compositionally biased region" description="Basic and acidic residues" evidence="1">
    <location>
        <begin position="694"/>
        <end position="710"/>
    </location>
</feature>
<reference evidence="2" key="1">
    <citation type="submission" date="2021-12" db="EMBL/GenBank/DDBJ databases">
        <authorList>
            <person name="King R."/>
        </authorList>
    </citation>
    <scope>NUCLEOTIDE SEQUENCE</scope>
</reference>
<feature type="compositionally biased region" description="Basic and acidic residues" evidence="1">
    <location>
        <begin position="525"/>
        <end position="534"/>
    </location>
</feature>
<evidence type="ECO:0000256" key="1">
    <source>
        <dbReference type="SAM" id="MobiDB-lite"/>
    </source>
</evidence>
<evidence type="ECO:0000313" key="2">
    <source>
        <dbReference type="EMBL" id="CAH0577775.1"/>
    </source>
</evidence>
<keyword evidence="3" id="KW-1185">Reference proteome</keyword>
<feature type="compositionally biased region" description="Basic and acidic residues" evidence="1">
    <location>
        <begin position="1336"/>
        <end position="1362"/>
    </location>
</feature>
<feature type="region of interest" description="Disordered" evidence="1">
    <location>
        <begin position="692"/>
        <end position="731"/>
    </location>
</feature>